<name>A0ABX6MGF3_9BURK</name>
<dbReference type="RefSeq" id="WP_169114015.1">
    <property type="nucleotide sequence ID" value="NZ_CP051684.1"/>
</dbReference>
<feature type="signal peptide" evidence="1">
    <location>
        <begin position="1"/>
        <end position="31"/>
    </location>
</feature>
<evidence type="ECO:0000313" key="2">
    <source>
        <dbReference type="EMBL" id="QJD93019.1"/>
    </source>
</evidence>
<reference evidence="2 3" key="1">
    <citation type="submission" date="2020-04" db="EMBL/GenBank/DDBJ databases">
        <title>Genome sequencing of novel species.</title>
        <authorList>
            <person name="Heo J."/>
            <person name="Kim S.-J."/>
            <person name="Kim J.-S."/>
            <person name="Hong S.-B."/>
            <person name="Kwon S.-W."/>
        </authorList>
    </citation>
    <scope>NUCLEOTIDE SEQUENCE [LARGE SCALE GENOMIC DNA]</scope>
    <source>
        <strain evidence="2 3">AF9R3</strain>
    </source>
</reference>
<keyword evidence="3" id="KW-1185">Reference proteome</keyword>
<organism evidence="2 3">
    <name type="scientific">Duganella dendranthematis</name>
    <dbReference type="NCBI Taxonomy" id="2728021"/>
    <lineage>
        <taxon>Bacteria</taxon>
        <taxon>Pseudomonadati</taxon>
        <taxon>Pseudomonadota</taxon>
        <taxon>Betaproteobacteria</taxon>
        <taxon>Burkholderiales</taxon>
        <taxon>Oxalobacteraceae</taxon>
        <taxon>Telluria group</taxon>
        <taxon>Duganella</taxon>
    </lineage>
</organism>
<evidence type="ECO:0000313" key="3">
    <source>
        <dbReference type="Proteomes" id="UP000503117"/>
    </source>
</evidence>
<keyword evidence="1" id="KW-0732">Signal</keyword>
<proteinExistence type="predicted"/>
<feature type="chain" id="PRO_5046286470" evidence="1">
    <location>
        <begin position="32"/>
        <end position="110"/>
    </location>
</feature>
<gene>
    <name evidence="2" type="ORF">HH213_24750</name>
</gene>
<evidence type="ECO:0000256" key="1">
    <source>
        <dbReference type="SAM" id="SignalP"/>
    </source>
</evidence>
<accession>A0ABX6MGF3</accession>
<dbReference type="EMBL" id="CP051684">
    <property type="protein sequence ID" value="QJD93019.1"/>
    <property type="molecule type" value="Genomic_DNA"/>
</dbReference>
<sequence>MTSTPTNCVKMKTFTKAFAIVLFSLPLLASATGKVSTASMQVSFEVKESCNVQRSAVASAAATKTTPAVACQLKSPYAMTRTQAVAANSTTTQAAAIRQATAAGEWTITF</sequence>
<protein>
    <submittedName>
        <fullName evidence="2">Uncharacterized protein</fullName>
    </submittedName>
</protein>
<dbReference type="Proteomes" id="UP000503117">
    <property type="component" value="Chromosome"/>
</dbReference>